<dbReference type="SUPFAM" id="SSF48371">
    <property type="entry name" value="ARM repeat"/>
    <property type="match status" value="1"/>
</dbReference>
<dbReference type="Proteomes" id="UP001054846">
    <property type="component" value="Chromosome"/>
</dbReference>
<proteinExistence type="predicted"/>
<accession>A0ABY3PLG4</accession>
<dbReference type="PANTHER" id="PTHR12697:SF5">
    <property type="entry name" value="DEOXYHYPUSINE HYDROXYLASE"/>
    <property type="match status" value="1"/>
</dbReference>
<dbReference type="InterPro" id="IPR016024">
    <property type="entry name" value="ARM-type_fold"/>
</dbReference>
<keyword evidence="4" id="KW-1185">Reference proteome</keyword>
<dbReference type="Gene3D" id="1.25.10.10">
    <property type="entry name" value="Leucine-rich Repeat Variant"/>
    <property type="match status" value="1"/>
</dbReference>
<gene>
    <name evidence="3" type="ORF">ISF26_22785</name>
</gene>
<keyword evidence="1" id="KW-0042">Antenna complex</keyword>
<reference evidence="3 4" key="1">
    <citation type="journal article" date="2021" name="Genome Biol. Evol.">
        <title>Complete Genome Sequencing of a Novel Gloeobacter Species from a Waterfall Cave in Mexico.</title>
        <authorList>
            <person name="Saw J.H."/>
            <person name="Cardona T."/>
            <person name="Montejano G."/>
        </authorList>
    </citation>
    <scope>NUCLEOTIDE SEQUENCE [LARGE SCALE GENOMIC DNA]</scope>
    <source>
        <strain evidence="3">MG652769</strain>
    </source>
</reference>
<dbReference type="SMART" id="SM00567">
    <property type="entry name" value="EZ_HEAT"/>
    <property type="match status" value="3"/>
</dbReference>
<dbReference type="RefSeq" id="WP_230841577.1">
    <property type="nucleotide sequence ID" value="NZ_CP063845.1"/>
</dbReference>
<dbReference type="InterPro" id="IPR004155">
    <property type="entry name" value="PBS_lyase_HEAT"/>
</dbReference>
<evidence type="ECO:0000256" key="2">
    <source>
        <dbReference type="ARBA" id="ARBA00022738"/>
    </source>
</evidence>
<evidence type="ECO:0000313" key="4">
    <source>
        <dbReference type="Proteomes" id="UP001054846"/>
    </source>
</evidence>
<protein>
    <submittedName>
        <fullName evidence="3">HEAT repeat domain-containing protein</fullName>
    </submittedName>
</protein>
<dbReference type="InterPro" id="IPR011989">
    <property type="entry name" value="ARM-like"/>
</dbReference>
<dbReference type="PANTHER" id="PTHR12697">
    <property type="entry name" value="PBS LYASE HEAT-LIKE PROTEIN"/>
    <property type="match status" value="1"/>
</dbReference>
<evidence type="ECO:0000313" key="3">
    <source>
        <dbReference type="EMBL" id="UFP94531.1"/>
    </source>
</evidence>
<evidence type="ECO:0000256" key="1">
    <source>
        <dbReference type="ARBA" id="ARBA00022549"/>
    </source>
</evidence>
<keyword evidence="2" id="KW-0605">Phycobilisome</keyword>
<organism evidence="3 4">
    <name type="scientific">Gloeobacter morelensis MG652769</name>
    <dbReference type="NCBI Taxonomy" id="2781736"/>
    <lineage>
        <taxon>Bacteria</taxon>
        <taxon>Bacillati</taxon>
        <taxon>Cyanobacteriota</taxon>
        <taxon>Cyanophyceae</taxon>
        <taxon>Gloeobacterales</taxon>
        <taxon>Gloeobacteraceae</taxon>
        <taxon>Gloeobacter</taxon>
        <taxon>Gloeobacter morelensis</taxon>
    </lineage>
</organism>
<name>A0ABY3PLG4_9CYAN</name>
<dbReference type="Pfam" id="PF13646">
    <property type="entry name" value="HEAT_2"/>
    <property type="match status" value="1"/>
</dbReference>
<sequence length="139" mass="14586">MADVKRIEALASLLANSGRVGQVRAALELVDIGGPQAEQALLSALSNGDEHSRATTVMALAKLKSQAAVGRLEQMLKGNAFGFGKDSSAEVRQSCAFALGELANRKSVKALEIAAGRDEDSMVRAECESTLERLGASVR</sequence>
<dbReference type="EMBL" id="CP063845">
    <property type="protein sequence ID" value="UFP94531.1"/>
    <property type="molecule type" value="Genomic_DNA"/>
</dbReference>